<sequence length="95" mass="11203">MDFGYMMQGNFLLVTKLVDPPWKIVCALEYARTKKKKIGQTNNKGKESIIIHMCFVPYLVPIFFPPRSPIQIYLIINIQQHNYKPKQFTNDQELQ</sequence>
<gene>
    <name evidence="1" type="ORF">L1987_46613</name>
</gene>
<dbReference type="EMBL" id="CM042032">
    <property type="protein sequence ID" value="KAI3776823.1"/>
    <property type="molecule type" value="Genomic_DNA"/>
</dbReference>
<protein>
    <submittedName>
        <fullName evidence="1">Uncharacterized protein</fullName>
    </submittedName>
</protein>
<comment type="caution">
    <text evidence="1">The sequence shown here is derived from an EMBL/GenBank/DDBJ whole genome shotgun (WGS) entry which is preliminary data.</text>
</comment>
<proteinExistence type="predicted"/>
<evidence type="ECO:0000313" key="2">
    <source>
        <dbReference type="Proteomes" id="UP001056120"/>
    </source>
</evidence>
<accession>A0ACB9G191</accession>
<reference evidence="1 2" key="2">
    <citation type="journal article" date="2022" name="Mol. Ecol. Resour.">
        <title>The genomes of chicory, endive, great burdock and yacon provide insights into Asteraceae paleo-polyploidization history and plant inulin production.</title>
        <authorList>
            <person name="Fan W."/>
            <person name="Wang S."/>
            <person name="Wang H."/>
            <person name="Wang A."/>
            <person name="Jiang F."/>
            <person name="Liu H."/>
            <person name="Zhao H."/>
            <person name="Xu D."/>
            <person name="Zhang Y."/>
        </authorList>
    </citation>
    <scope>NUCLEOTIDE SEQUENCE [LARGE SCALE GENOMIC DNA]</scope>
    <source>
        <strain evidence="2">cv. Yunnan</strain>
        <tissue evidence="1">Leaves</tissue>
    </source>
</reference>
<keyword evidence="2" id="KW-1185">Reference proteome</keyword>
<reference evidence="2" key="1">
    <citation type="journal article" date="2022" name="Mol. Ecol. Resour.">
        <title>The genomes of chicory, endive, great burdock and yacon provide insights into Asteraceae palaeo-polyploidization history and plant inulin production.</title>
        <authorList>
            <person name="Fan W."/>
            <person name="Wang S."/>
            <person name="Wang H."/>
            <person name="Wang A."/>
            <person name="Jiang F."/>
            <person name="Liu H."/>
            <person name="Zhao H."/>
            <person name="Xu D."/>
            <person name="Zhang Y."/>
        </authorList>
    </citation>
    <scope>NUCLEOTIDE SEQUENCE [LARGE SCALE GENOMIC DNA]</scope>
    <source>
        <strain evidence="2">cv. Yunnan</strain>
    </source>
</reference>
<name>A0ACB9G191_9ASTR</name>
<evidence type="ECO:0000313" key="1">
    <source>
        <dbReference type="EMBL" id="KAI3776823.1"/>
    </source>
</evidence>
<organism evidence="1 2">
    <name type="scientific">Smallanthus sonchifolius</name>
    <dbReference type="NCBI Taxonomy" id="185202"/>
    <lineage>
        <taxon>Eukaryota</taxon>
        <taxon>Viridiplantae</taxon>
        <taxon>Streptophyta</taxon>
        <taxon>Embryophyta</taxon>
        <taxon>Tracheophyta</taxon>
        <taxon>Spermatophyta</taxon>
        <taxon>Magnoliopsida</taxon>
        <taxon>eudicotyledons</taxon>
        <taxon>Gunneridae</taxon>
        <taxon>Pentapetalae</taxon>
        <taxon>asterids</taxon>
        <taxon>campanulids</taxon>
        <taxon>Asterales</taxon>
        <taxon>Asteraceae</taxon>
        <taxon>Asteroideae</taxon>
        <taxon>Heliantheae alliance</taxon>
        <taxon>Millerieae</taxon>
        <taxon>Smallanthus</taxon>
    </lineage>
</organism>
<dbReference type="Proteomes" id="UP001056120">
    <property type="component" value="Linkage Group LG15"/>
</dbReference>